<dbReference type="InterPro" id="IPR003848">
    <property type="entry name" value="DUF218"/>
</dbReference>
<sequence length="263" mass="28873">MPVRYILKQLLLPPGLLLLLLALAWWLRRRRPRLAAVCFALGFGGFWLISLPVVVEWSARALETVPALERSEWAGLAQRADAIVVLGSGRERGDSAWGSDQPTGIGLERQRYAARLAKASGLPVLTSGGLHYGTPPSEAALMAESMREDSGVTVRWLEERSTTTWENARFSHELLAPLGIRRVVVVTHAAHMPRAVWSFEQAGFSVVPAPVGFLGRDNASPLGGWMPEFKAIWRSGQLINEAVGQVGYRLFYRAVPESSSPPL</sequence>
<dbReference type="STRING" id="50340.PF66_04287"/>
<dbReference type="InterPro" id="IPR051599">
    <property type="entry name" value="Cell_Envelope_Assoc"/>
</dbReference>
<dbReference type="AlphaFoldDB" id="A0A0M9GEG5"/>
<dbReference type="Proteomes" id="UP000037931">
    <property type="component" value="Unassembled WGS sequence"/>
</dbReference>
<keyword evidence="4" id="KW-1185">Reference proteome</keyword>
<feature type="transmembrane region" description="Helical" evidence="1">
    <location>
        <begin position="6"/>
        <end position="27"/>
    </location>
</feature>
<dbReference type="CDD" id="cd06259">
    <property type="entry name" value="YdcF-like"/>
    <property type="match status" value="1"/>
</dbReference>
<dbReference type="Pfam" id="PF02698">
    <property type="entry name" value="DUF218"/>
    <property type="match status" value="1"/>
</dbReference>
<dbReference type="OrthoDB" id="9809813at2"/>
<dbReference type="Gene3D" id="3.40.50.620">
    <property type="entry name" value="HUPs"/>
    <property type="match status" value="1"/>
</dbReference>
<dbReference type="EMBL" id="JSYZ01000017">
    <property type="protein sequence ID" value="KPA89134.1"/>
    <property type="molecule type" value="Genomic_DNA"/>
</dbReference>
<reference evidence="3 4" key="1">
    <citation type="journal article" date="2015" name="PLoS ONE">
        <title>Rice-Infecting Pseudomonas Genomes Are Highly Accessorized and Harbor Multiple Putative Virulence Mechanisms to Cause Sheath Brown Rot.</title>
        <authorList>
            <person name="Quibod I.L."/>
            <person name="Grande G."/>
            <person name="Oreiro E.G."/>
            <person name="Borja F.N."/>
            <person name="Dossa G.S."/>
            <person name="Mauleon R."/>
            <person name="Cruz C.V."/>
            <person name="Oliva R."/>
        </authorList>
    </citation>
    <scope>NUCLEOTIDE SEQUENCE [LARGE SCALE GENOMIC DNA]</scope>
    <source>
        <strain evidence="3 4">IRRI 6609</strain>
    </source>
</reference>
<keyword evidence="1" id="KW-0812">Transmembrane</keyword>
<evidence type="ECO:0000313" key="3">
    <source>
        <dbReference type="EMBL" id="KPA89134.1"/>
    </source>
</evidence>
<accession>A0A0M9GEG5</accession>
<evidence type="ECO:0000256" key="1">
    <source>
        <dbReference type="SAM" id="Phobius"/>
    </source>
</evidence>
<dbReference type="GO" id="GO:0043164">
    <property type="term" value="P:Gram-negative-bacterium-type cell wall biogenesis"/>
    <property type="evidence" value="ECO:0007669"/>
    <property type="project" value="TreeGrafter"/>
</dbReference>
<comment type="caution">
    <text evidence="3">The sequence shown here is derived from an EMBL/GenBank/DDBJ whole genome shotgun (WGS) entry which is preliminary data.</text>
</comment>
<dbReference type="GO" id="GO:0000270">
    <property type="term" value="P:peptidoglycan metabolic process"/>
    <property type="evidence" value="ECO:0007669"/>
    <property type="project" value="TreeGrafter"/>
</dbReference>
<proteinExistence type="predicted"/>
<keyword evidence="1" id="KW-0472">Membrane</keyword>
<feature type="transmembrane region" description="Helical" evidence="1">
    <location>
        <begin position="34"/>
        <end position="55"/>
    </location>
</feature>
<dbReference type="PATRIC" id="fig|50340.43.peg.1591"/>
<organism evidence="3 4">
    <name type="scientific">Pseudomonas asplenii</name>
    <dbReference type="NCBI Taxonomy" id="53407"/>
    <lineage>
        <taxon>Bacteria</taxon>
        <taxon>Pseudomonadati</taxon>
        <taxon>Pseudomonadota</taxon>
        <taxon>Gammaproteobacteria</taxon>
        <taxon>Pseudomonadales</taxon>
        <taxon>Pseudomonadaceae</taxon>
        <taxon>Pseudomonas</taxon>
    </lineage>
</organism>
<dbReference type="GO" id="GO:0005886">
    <property type="term" value="C:plasma membrane"/>
    <property type="evidence" value="ECO:0007669"/>
    <property type="project" value="TreeGrafter"/>
</dbReference>
<protein>
    <recommendedName>
        <fullName evidence="2">DUF218 domain-containing protein</fullName>
    </recommendedName>
</protein>
<dbReference type="InterPro" id="IPR014729">
    <property type="entry name" value="Rossmann-like_a/b/a_fold"/>
</dbReference>
<evidence type="ECO:0000313" key="4">
    <source>
        <dbReference type="Proteomes" id="UP000037931"/>
    </source>
</evidence>
<gene>
    <name evidence="3" type="ORF">PF66_04287</name>
</gene>
<dbReference type="PANTHER" id="PTHR30336">
    <property type="entry name" value="INNER MEMBRANE PROTEIN, PROBABLE PERMEASE"/>
    <property type="match status" value="1"/>
</dbReference>
<name>A0A0M9GEG5_9PSED</name>
<keyword evidence="1" id="KW-1133">Transmembrane helix</keyword>
<dbReference type="PANTHER" id="PTHR30336:SF4">
    <property type="entry name" value="ENVELOPE BIOGENESIS FACTOR ELYC"/>
    <property type="match status" value="1"/>
</dbReference>
<feature type="domain" description="DUF218" evidence="2">
    <location>
        <begin position="81"/>
        <end position="244"/>
    </location>
</feature>
<dbReference type="RefSeq" id="WP_054063738.1">
    <property type="nucleotide sequence ID" value="NZ_JAQMZR010000025.1"/>
</dbReference>
<evidence type="ECO:0000259" key="2">
    <source>
        <dbReference type="Pfam" id="PF02698"/>
    </source>
</evidence>